<gene>
    <name evidence="3" type="ORF">BDQ94DRAFT_176025</name>
</gene>
<evidence type="ECO:0000256" key="2">
    <source>
        <dbReference type="SAM" id="Phobius"/>
    </source>
</evidence>
<evidence type="ECO:0000313" key="3">
    <source>
        <dbReference type="EMBL" id="RDH26963.1"/>
    </source>
</evidence>
<dbReference type="GO" id="GO:0006879">
    <property type="term" value="P:intracellular iron ion homeostasis"/>
    <property type="evidence" value="ECO:0007669"/>
    <property type="project" value="TreeGrafter"/>
</dbReference>
<feature type="transmembrane region" description="Helical" evidence="2">
    <location>
        <begin position="28"/>
        <end position="49"/>
    </location>
</feature>
<dbReference type="GO" id="GO:0015677">
    <property type="term" value="P:copper ion import"/>
    <property type="evidence" value="ECO:0007669"/>
    <property type="project" value="TreeGrafter"/>
</dbReference>
<dbReference type="RefSeq" id="XP_026619985.1">
    <property type="nucleotide sequence ID" value="XM_026772603.1"/>
</dbReference>
<name>A0A3F3PJK1_9EURO</name>
<dbReference type="AlphaFoldDB" id="A0A3F3PJK1"/>
<dbReference type="STRING" id="1341132.A0A3F3PJK1"/>
<feature type="transmembrane region" description="Helical" evidence="2">
    <location>
        <begin position="92"/>
        <end position="111"/>
    </location>
</feature>
<reference evidence="3 4" key="1">
    <citation type="submission" date="2018-07" db="EMBL/GenBank/DDBJ databases">
        <title>The genomes of Aspergillus section Nigri reveals drivers in fungal speciation.</title>
        <authorList>
            <consortium name="DOE Joint Genome Institute"/>
            <person name="Vesth T.C."/>
            <person name="Nybo J."/>
            <person name="Theobald S."/>
            <person name="Brandl J."/>
            <person name="Frisvad J.C."/>
            <person name="Nielsen K.F."/>
            <person name="Lyhne E.K."/>
            <person name="Kogle M.E."/>
            <person name="Kuo A."/>
            <person name="Riley R."/>
            <person name="Clum A."/>
            <person name="Nolan M."/>
            <person name="Lipzen A."/>
            <person name="Salamov A."/>
            <person name="Henrissat B."/>
            <person name="Wiebenga A."/>
            <person name="De vries R.P."/>
            <person name="Grigoriev I.V."/>
            <person name="Mortensen U.H."/>
            <person name="Andersen M.R."/>
            <person name="Baker S.E."/>
        </authorList>
    </citation>
    <scope>NUCLEOTIDE SEQUENCE [LARGE SCALE GENOMIC DNA]</scope>
    <source>
        <strain evidence="3 4">CBS 139.54b</strain>
    </source>
</reference>
<dbReference type="Proteomes" id="UP000253729">
    <property type="component" value="Unassembled WGS sequence"/>
</dbReference>
<evidence type="ECO:0000313" key="4">
    <source>
        <dbReference type="Proteomes" id="UP000253729"/>
    </source>
</evidence>
<dbReference type="GO" id="GO:0000293">
    <property type="term" value="F:ferric-chelate reductase activity"/>
    <property type="evidence" value="ECO:0007669"/>
    <property type="project" value="TreeGrafter"/>
</dbReference>
<accession>A0A3F3PJK1</accession>
<dbReference type="GO" id="GO:0005886">
    <property type="term" value="C:plasma membrane"/>
    <property type="evidence" value="ECO:0007669"/>
    <property type="project" value="TreeGrafter"/>
</dbReference>
<feature type="transmembrane region" description="Helical" evidence="2">
    <location>
        <begin position="123"/>
        <end position="140"/>
    </location>
</feature>
<dbReference type="InterPro" id="IPR051410">
    <property type="entry name" value="Ferric/Cupric_Reductase"/>
</dbReference>
<organism evidence="3 4">
    <name type="scientific">Aspergillus welwitschiae</name>
    <dbReference type="NCBI Taxonomy" id="1341132"/>
    <lineage>
        <taxon>Eukaryota</taxon>
        <taxon>Fungi</taxon>
        <taxon>Dikarya</taxon>
        <taxon>Ascomycota</taxon>
        <taxon>Pezizomycotina</taxon>
        <taxon>Eurotiomycetes</taxon>
        <taxon>Eurotiomycetidae</taxon>
        <taxon>Eurotiales</taxon>
        <taxon>Aspergillaceae</taxon>
        <taxon>Aspergillus</taxon>
        <taxon>Aspergillus subgen. Circumdati</taxon>
    </lineage>
</organism>
<protein>
    <recommendedName>
        <fullName evidence="5">Ferric oxidoreductase domain-containing protein</fullName>
    </recommendedName>
</protein>
<evidence type="ECO:0000256" key="1">
    <source>
        <dbReference type="ARBA" id="ARBA00022448"/>
    </source>
</evidence>
<keyword evidence="2" id="KW-0812">Transmembrane</keyword>
<sequence length="369" mass="41042">MLLGANNFVLFVSAHGWADVQQRAAKLAILNLSPLSTGLTFGLLPYLLGVSHSAVAWSHRWFGRVMAAHSLLHGAIAIARADNPIPSMRHDWVPVLAAAAILMMIPVTLHAVVRRHCQVAMRIHYLLAVTAMVALAYHTWDQGVPHLHIRPGQYVYVWLPHAVFRSCLQLRPFYVAYWDDPPGPRILYVLTRPRASSLSTRLYLREWLQQCRQPALLLGPYGRSIDFSLFGTIVFIVEDIGASASCPGERAGAGHNHQCWLGDWMQDLLDLGRGEFKIPEFRLLYCLTKGTSVNPGDAFGEQINLSQGPLVAREIDQVCARQSIRQQVQDVVQPQTGPDIKLFDLEPDHVKEAPCRNKDTATAPASSDL</sequence>
<proteinExistence type="predicted"/>
<keyword evidence="1" id="KW-0813">Transport</keyword>
<keyword evidence="2" id="KW-0472">Membrane</keyword>
<dbReference type="GeneID" id="38140959"/>
<dbReference type="PANTHER" id="PTHR32361:SF9">
    <property type="entry name" value="FERRIC REDUCTASE TRANSMEMBRANE COMPONENT 3-RELATED"/>
    <property type="match status" value="1"/>
</dbReference>
<keyword evidence="2" id="KW-1133">Transmembrane helix</keyword>
<dbReference type="PANTHER" id="PTHR32361">
    <property type="entry name" value="FERRIC/CUPRIC REDUCTASE TRANSMEMBRANE COMPONENT"/>
    <property type="match status" value="1"/>
</dbReference>
<dbReference type="GO" id="GO:0006826">
    <property type="term" value="P:iron ion transport"/>
    <property type="evidence" value="ECO:0007669"/>
    <property type="project" value="TreeGrafter"/>
</dbReference>
<evidence type="ECO:0008006" key="5">
    <source>
        <dbReference type="Google" id="ProtNLM"/>
    </source>
</evidence>
<dbReference type="EMBL" id="KZ852107">
    <property type="protein sequence ID" value="RDH26963.1"/>
    <property type="molecule type" value="Genomic_DNA"/>
</dbReference>
<keyword evidence="4" id="KW-1185">Reference proteome</keyword>